<evidence type="ECO:0000256" key="3">
    <source>
        <dbReference type="ARBA" id="ARBA00022763"/>
    </source>
</evidence>
<evidence type="ECO:0000259" key="5">
    <source>
        <dbReference type="SMART" id="SM00478"/>
    </source>
</evidence>
<dbReference type="InterPro" id="IPR011257">
    <property type="entry name" value="DNA_glycosylase"/>
</dbReference>
<organism evidence="6 7">
    <name type="scientific">Oceanibacterium hippocampi</name>
    <dbReference type="NCBI Taxonomy" id="745714"/>
    <lineage>
        <taxon>Bacteria</taxon>
        <taxon>Pseudomonadati</taxon>
        <taxon>Pseudomonadota</taxon>
        <taxon>Alphaproteobacteria</taxon>
        <taxon>Sneathiellales</taxon>
        <taxon>Sneathiellaceae</taxon>
        <taxon>Oceanibacterium</taxon>
    </lineage>
</organism>
<dbReference type="GO" id="GO:0032131">
    <property type="term" value="F:alkylated DNA binding"/>
    <property type="evidence" value="ECO:0007669"/>
    <property type="project" value="TreeGrafter"/>
</dbReference>
<dbReference type="GO" id="GO:0032993">
    <property type="term" value="C:protein-DNA complex"/>
    <property type="evidence" value="ECO:0007669"/>
    <property type="project" value="TreeGrafter"/>
</dbReference>
<sequence length="204" mass="22227">MSDDALAALAAADPDLARIMPVSTPLPDRSRPPGFETLARIIVQQQVSLASAAAIWSRLEAAIRPFDAETLLGHDETALRALGLSRQKALYLSHLSTLVADGTLDLDALHRLDDEAAQAALVAVKGVGRWTAEIYLMFALGREDIWPAGDIALQEAIRIAKGLAERPKGRVMDDLAEPWRPHRAVAARLLWSYYRHVKGRAVAP</sequence>
<dbReference type="GO" id="GO:0006307">
    <property type="term" value="P:DNA alkylation repair"/>
    <property type="evidence" value="ECO:0007669"/>
    <property type="project" value="TreeGrafter"/>
</dbReference>
<keyword evidence="6" id="KW-0378">Hydrolase</keyword>
<dbReference type="GO" id="GO:0043916">
    <property type="term" value="F:DNA-7-methylguanine glycosylase activity"/>
    <property type="evidence" value="ECO:0007669"/>
    <property type="project" value="TreeGrafter"/>
</dbReference>
<dbReference type="PANTHER" id="PTHR43003">
    <property type="entry name" value="DNA-3-METHYLADENINE GLYCOSYLASE"/>
    <property type="match status" value="1"/>
</dbReference>
<evidence type="ECO:0000256" key="2">
    <source>
        <dbReference type="ARBA" id="ARBA00012000"/>
    </source>
</evidence>
<dbReference type="InParanoid" id="A0A1Y5RVW6"/>
<dbReference type="Gene3D" id="1.10.1670.40">
    <property type="match status" value="1"/>
</dbReference>
<evidence type="ECO:0000313" key="7">
    <source>
        <dbReference type="Proteomes" id="UP000193200"/>
    </source>
</evidence>
<comment type="catalytic activity">
    <reaction evidence="1">
        <text>Hydrolysis of alkylated DNA, releasing 3-methyladenine, 3-methylguanine, 7-methylguanine and 7-methyladenine.</text>
        <dbReference type="EC" id="3.2.2.21"/>
    </reaction>
</comment>
<dbReference type="EMBL" id="FWFR01000001">
    <property type="protein sequence ID" value="SLN26745.1"/>
    <property type="molecule type" value="Genomic_DNA"/>
</dbReference>
<dbReference type="CDD" id="cd00056">
    <property type="entry name" value="ENDO3c"/>
    <property type="match status" value="1"/>
</dbReference>
<dbReference type="FunCoup" id="A0A1Y5RVW6">
    <property type="interactions" value="178"/>
</dbReference>
<dbReference type="RefSeq" id="WP_217807787.1">
    <property type="nucleotide sequence ID" value="NZ_FWFR01000001.1"/>
</dbReference>
<dbReference type="InterPro" id="IPR003265">
    <property type="entry name" value="HhH-GPD_domain"/>
</dbReference>
<keyword evidence="6" id="KW-0326">Glycosidase</keyword>
<reference evidence="6 7" key="1">
    <citation type="submission" date="2017-03" db="EMBL/GenBank/DDBJ databases">
        <authorList>
            <person name="Afonso C.L."/>
            <person name="Miller P.J."/>
            <person name="Scott M.A."/>
            <person name="Spackman E."/>
            <person name="Goraichik I."/>
            <person name="Dimitrov K.M."/>
            <person name="Suarez D.L."/>
            <person name="Swayne D.E."/>
        </authorList>
    </citation>
    <scope>NUCLEOTIDE SEQUENCE [LARGE SCALE GENOMIC DNA]</scope>
    <source>
        <strain evidence="6 7">CECT 7691</strain>
    </source>
</reference>
<evidence type="ECO:0000256" key="4">
    <source>
        <dbReference type="ARBA" id="ARBA00023204"/>
    </source>
</evidence>
<dbReference type="Gene3D" id="1.10.340.30">
    <property type="entry name" value="Hypothetical protein, domain 2"/>
    <property type="match status" value="1"/>
</dbReference>
<dbReference type="SUPFAM" id="SSF48150">
    <property type="entry name" value="DNA-glycosylase"/>
    <property type="match status" value="1"/>
</dbReference>
<dbReference type="Pfam" id="PF00730">
    <property type="entry name" value="HhH-GPD"/>
    <property type="match status" value="1"/>
</dbReference>
<dbReference type="GO" id="GO:0008725">
    <property type="term" value="F:DNA-3-methyladenine glycosylase activity"/>
    <property type="evidence" value="ECO:0007669"/>
    <property type="project" value="TreeGrafter"/>
</dbReference>
<dbReference type="GO" id="GO:0005737">
    <property type="term" value="C:cytoplasm"/>
    <property type="evidence" value="ECO:0007669"/>
    <property type="project" value="TreeGrafter"/>
</dbReference>
<name>A0A1Y5RVW6_9PROT</name>
<keyword evidence="3" id="KW-0227">DNA damage</keyword>
<keyword evidence="7" id="KW-1185">Reference proteome</keyword>
<dbReference type="EC" id="3.2.2.21" evidence="2"/>
<accession>A0A1Y5RVW6</accession>
<gene>
    <name evidence="6" type="primary">alkA</name>
    <name evidence="6" type="ORF">OCH7691_00847</name>
</gene>
<dbReference type="PANTHER" id="PTHR43003:SF5">
    <property type="entry name" value="DNA-3-METHYLADENINE GLYCOSYLASE"/>
    <property type="match status" value="1"/>
</dbReference>
<dbReference type="Proteomes" id="UP000193200">
    <property type="component" value="Unassembled WGS sequence"/>
</dbReference>
<proteinExistence type="predicted"/>
<protein>
    <recommendedName>
        <fullName evidence="2">DNA-3-methyladenine glycosylase II</fullName>
        <ecNumber evidence="2">3.2.2.21</ecNumber>
    </recommendedName>
</protein>
<feature type="domain" description="HhH-GPD" evidence="5">
    <location>
        <begin position="43"/>
        <end position="195"/>
    </location>
</feature>
<evidence type="ECO:0000256" key="1">
    <source>
        <dbReference type="ARBA" id="ARBA00000086"/>
    </source>
</evidence>
<dbReference type="InterPro" id="IPR051912">
    <property type="entry name" value="Alkylbase_DNA_Glycosylase/TA"/>
</dbReference>
<evidence type="ECO:0000313" key="6">
    <source>
        <dbReference type="EMBL" id="SLN26745.1"/>
    </source>
</evidence>
<keyword evidence="4" id="KW-0234">DNA repair</keyword>
<dbReference type="GO" id="GO:0006285">
    <property type="term" value="P:base-excision repair, AP site formation"/>
    <property type="evidence" value="ECO:0007669"/>
    <property type="project" value="TreeGrafter"/>
</dbReference>
<dbReference type="AlphaFoldDB" id="A0A1Y5RVW6"/>
<dbReference type="SMART" id="SM00478">
    <property type="entry name" value="ENDO3c"/>
    <property type="match status" value="1"/>
</dbReference>